<sequence length="244" mass="28776">MTHTSTFALIIDYTPTTLEELSSTDSDSECYKYWVEWYTCSEGNEYFCDVDEDYIMDRFNLTNLAQEVPSQYYNKALELITDRLPEKPMSEELRENVERSAKHLYGLIHARYIITARGLVKMLDKYKRGDFGRCPRVFCYQNPLLPVGITDLPNQKAVKLYCSRCEDIYNPKSRRHNMIDGAYFGTSFPHMLFQVYPSLKLAPTDQRYVPRIFGFKLHSTAELHRWQDEQREKQKERLGITNNN</sequence>
<reference evidence="1" key="1">
    <citation type="submission" date="2022-07" db="EMBL/GenBank/DDBJ databases">
        <title>Phylogenomic reconstructions and comparative analyses of Kickxellomycotina fungi.</title>
        <authorList>
            <person name="Reynolds N.K."/>
            <person name="Stajich J.E."/>
            <person name="Barry K."/>
            <person name="Grigoriev I.V."/>
            <person name="Crous P."/>
            <person name="Smith M.E."/>
        </authorList>
    </citation>
    <scope>NUCLEOTIDE SEQUENCE</scope>
    <source>
        <strain evidence="1">Benny 63K</strain>
    </source>
</reference>
<proteinExistence type="predicted"/>
<protein>
    <submittedName>
        <fullName evidence="1">Casein kinase 2 regulatory subunit</fullName>
    </submittedName>
</protein>
<accession>A0ACC1IFZ9</accession>
<organism evidence="1 2">
    <name type="scientific">Kickxella alabastrina</name>
    <dbReference type="NCBI Taxonomy" id="61397"/>
    <lineage>
        <taxon>Eukaryota</taxon>
        <taxon>Fungi</taxon>
        <taxon>Fungi incertae sedis</taxon>
        <taxon>Zoopagomycota</taxon>
        <taxon>Kickxellomycotina</taxon>
        <taxon>Kickxellomycetes</taxon>
        <taxon>Kickxellales</taxon>
        <taxon>Kickxellaceae</taxon>
        <taxon>Kickxella</taxon>
    </lineage>
</organism>
<evidence type="ECO:0000313" key="2">
    <source>
        <dbReference type="Proteomes" id="UP001150581"/>
    </source>
</evidence>
<name>A0ACC1IFZ9_9FUNG</name>
<comment type="caution">
    <text evidence="1">The sequence shown here is derived from an EMBL/GenBank/DDBJ whole genome shotgun (WGS) entry which is preliminary data.</text>
</comment>
<evidence type="ECO:0000313" key="1">
    <source>
        <dbReference type="EMBL" id="KAJ1894486.1"/>
    </source>
</evidence>
<dbReference type="EMBL" id="JANBPG010000687">
    <property type="protein sequence ID" value="KAJ1894486.1"/>
    <property type="molecule type" value="Genomic_DNA"/>
</dbReference>
<dbReference type="Proteomes" id="UP001150581">
    <property type="component" value="Unassembled WGS sequence"/>
</dbReference>
<keyword evidence="2" id="KW-1185">Reference proteome</keyword>
<gene>
    <name evidence="1" type="primary">CKB2_1</name>
    <name evidence="1" type="ORF">LPJ66_005161</name>
</gene>